<reference evidence="1" key="1">
    <citation type="submission" date="2014-11" db="EMBL/GenBank/DDBJ databases">
        <authorList>
            <person name="Amaro Gonzalez C."/>
        </authorList>
    </citation>
    <scope>NUCLEOTIDE SEQUENCE</scope>
</reference>
<evidence type="ECO:0000313" key="1">
    <source>
        <dbReference type="EMBL" id="JAH10576.1"/>
    </source>
</evidence>
<name>A0A0E9Q110_ANGAN</name>
<accession>A0A0E9Q110</accession>
<reference evidence="1" key="2">
    <citation type="journal article" date="2015" name="Fish Shellfish Immunol.">
        <title>Early steps in the European eel (Anguilla anguilla)-Vibrio vulnificus interaction in the gills: Role of the RtxA13 toxin.</title>
        <authorList>
            <person name="Callol A."/>
            <person name="Pajuelo D."/>
            <person name="Ebbesson L."/>
            <person name="Teles M."/>
            <person name="MacKenzie S."/>
            <person name="Amaro C."/>
        </authorList>
    </citation>
    <scope>NUCLEOTIDE SEQUENCE</scope>
</reference>
<organism evidence="1">
    <name type="scientific">Anguilla anguilla</name>
    <name type="common">European freshwater eel</name>
    <name type="synonym">Muraena anguilla</name>
    <dbReference type="NCBI Taxonomy" id="7936"/>
    <lineage>
        <taxon>Eukaryota</taxon>
        <taxon>Metazoa</taxon>
        <taxon>Chordata</taxon>
        <taxon>Craniata</taxon>
        <taxon>Vertebrata</taxon>
        <taxon>Euteleostomi</taxon>
        <taxon>Actinopterygii</taxon>
        <taxon>Neopterygii</taxon>
        <taxon>Teleostei</taxon>
        <taxon>Anguilliformes</taxon>
        <taxon>Anguillidae</taxon>
        <taxon>Anguilla</taxon>
    </lineage>
</organism>
<sequence length="28" mass="3205">MEMTKKIFHWSAGSVVLLLLDYCLLCSC</sequence>
<dbReference type="EMBL" id="GBXM01098001">
    <property type="protein sequence ID" value="JAH10576.1"/>
    <property type="molecule type" value="Transcribed_RNA"/>
</dbReference>
<proteinExistence type="predicted"/>
<protein>
    <submittedName>
        <fullName evidence="1">Uncharacterized protein</fullName>
    </submittedName>
</protein>
<dbReference type="AlphaFoldDB" id="A0A0E9Q110"/>